<sequence>MVASGVARERPQDNDTFTRLTRNDSSDDWLKRGIRSDAADLYRQQDLNVTLEHDYWGSSGTGGYSDLKAHTTMLHVDAPLADGRMFFRTDLVNMNAGSFSTKSDGSYSPSWGTCGEIACTGGSKHQSDSGASVAVGWKNETWSGDIGTTPMGFNVVDVVGGLSYSSDVGPLGYTVNLHRRPISSSLLAFGGQKDNPNDGHTGKSWGGVRADGGGVSLSYDKGEANGVWSSLGVDQLTGKNVADNWRVRWMTGYYYKVVNEDNRRVTVGLNNMLWHYDKDLSGYTLGQGGYYSPQEYVSFSVPVTWRQRTENWSWELGGSVSWSHSRTKTEARYPLLNLLPSQYRHDASQLTEEGSSSSGVGYTARALIERRVTSNWFVGAAVDIQQAKDYTPSHALLYVRYSASGWQGDMDMPPQPLVPYADW</sequence>
<name>A0A7H4NUX9_9ENTR</name>
<organism evidence="6 7">
    <name type="scientific">Klebsiella grimontii</name>
    <dbReference type="NCBI Taxonomy" id="2058152"/>
    <lineage>
        <taxon>Bacteria</taxon>
        <taxon>Pseudomonadati</taxon>
        <taxon>Pseudomonadota</taxon>
        <taxon>Gammaproteobacteria</taxon>
        <taxon>Enterobacterales</taxon>
        <taxon>Enterobacteriaceae</taxon>
        <taxon>Klebsiella/Raoultella group</taxon>
        <taxon>Klebsiella</taxon>
    </lineage>
</organism>
<keyword evidence="3" id="KW-0802">TPR repeat</keyword>
<dbReference type="Pfam" id="PF05420">
    <property type="entry name" value="BCSC_C"/>
    <property type="match status" value="1"/>
</dbReference>
<dbReference type="EMBL" id="UGMX01000002">
    <property type="protein sequence ID" value="STW03994.1"/>
    <property type="molecule type" value="Genomic_DNA"/>
</dbReference>
<evidence type="ECO:0000256" key="1">
    <source>
        <dbReference type="ARBA" id="ARBA00022729"/>
    </source>
</evidence>
<keyword evidence="2" id="KW-0677">Repeat</keyword>
<proteinExistence type="predicted"/>
<accession>A0A7H4NUX9</accession>
<dbReference type="GO" id="GO:0030244">
    <property type="term" value="P:cellulose biosynthetic process"/>
    <property type="evidence" value="ECO:0007669"/>
    <property type="project" value="InterPro"/>
</dbReference>
<reference evidence="6 7" key="1">
    <citation type="submission" date="2018-06" db="EMBL/GenBank/DDBJ databases">
        <authorList>
            <consortium name="Pathogen Informatics"/>
            <person name="Doyle S."/>
        </authorList>
    </citation>
    <scope>NUCLEOTIDE SEQUENCE [LARGE SCALE GENOMIC DNA]</scope>
    <source>
        <strain evidence="6 7">NCTC9149</strain>
    </source>
</reference>
<evidence type="ECO:0000256" key="3">
    <source>
        <dbReference type="ARBA" id="ARBA00022803"/>
    </source>
</evidence>
<comment type="caution">
    <text evidence="6">The sequence shown here is derived from an EMBL/GenBank/DDBJ whole genome shotgun (WGS) entry which is preliminary data.</text>
</comment>
<keyword evidence="1" id="KW-0732">Signal</keyword>
<evidence type="ECO:0000259" key="5">
    <source>
        <dbReference type="Pfam" id="PF05420"/>
    </source>
</evidence>
<evidence type="ECO:0000256" key="4">
    <source>
        <dbReference type="SAM" id="MobiDB-lite"/>
    </source>
</evidence>
<protein>
    <submittedName>
        <fullName evidence="6">Cellulose synthase operon protein C</fullName>
    </submittedName>
</protein>
<dbReference type="InterPro" id="IPR008410">
    <property type="entry name" value="BCSC_C"/>
</dbReference>
<gene>
    <name evidence="6" type="primary">bcsC_2</name>
    <name evidence="6" type="ORF">NCTC9149_00324</name>
</gene>
<dbReference type="AlphaFoldDB" id="A0A7H4NUX9"/>
<evidence type="ECO:0000313" key="6">
    <source>
        <dbReference type="EMBL" id="STW03994.1"/>
    </source>
</evidence>
<feature type="domain" description="Cellulose synthase operon C C-terminal" evidence="5">
    <location>
        <begin position="65"/>
        <end position="402"/>
    </location>
</feature>
<evidence type="ECO:0000313" key="7">
    <source>
        <dbReference type="Proteomes" id="UP000254571"/>
    </source>
</evidence>
<feature type="region of interest" description="Disordered" evidence="4">
    <location>
        <begin position="1"/>
        <end position="20"/>
    </location>
</feature>
<dbReference type="GO" id="GO:0019867">
    <property type="term" value="C:outer membrane"/>
    <property type="evidence" value="ECO:0007669"/>
    <property type="project" value="InterPro"/>
</dbReference>
<dbReference type="Proteomes" id="UP000254571">
    <property type="component" value="Unassembled WGS sequence"/>
</dbReference>
<evidence type="ECO:0000256" key="2">
    <source>
        <dbReference type="ARBA" id="ARBA00022737"/>
    </source>
</evidence>
<dbReference type="NCBIfam" id="NF008520">
    <property type="entry name" value="PRK11447.1"/>
    <property type="match status" value="1"/>
</dbReference>